<evidence type="ECO:0000256" key="1">
    <source>
        <dbReference type="ARBA" id="ARBA00002355"/>
    </source>
</evidence>
<feature type="compositionally biased region" description="Basic residues" evidence="6">
    <location>
        <begin position="1"/>
        <end position="26"/>
    </location>
</feature>
<feature type="domain" description="Pre-rRNA-processing protein Ipi1 N-terminal" evidence="7">
    <location>
        <begin position="132"/>
        <end position="241"/>
    </location>
</feature>
<dbReference type="Gene3D" id="1.25.10.10">
    <property type="entry name" value="Leucine-rich Repeat Variant"/>
    <property type="match status" value="1"/>
</dbReference>
<keyword evidence="5" id="KW-0690">Ribosome biogenesis</keyword>
<evidence type="ECO:0000256" key="6">
    <source>
        <dbReference type="SAM" id="MobiDB-lite"/>
    </source>
</evidence>
<dbReference type="EMBL" id="CAJPDT010000008">
    <property type="protein sequence ID" value="CAF9911374.1"/>
    <property type="molecule type" value="Genomic_DNA"/>
</dbReference>
<keyword evidence="4 5" id="KW-0539">Nucleus</keyword>
<keyword evidence="5" id="KW-0698">rRNA processing</keyword>
<dbReference type="AlphaFoldDB" id="A0A8H3ERH8"/>
<evidence type="ECO:0000313" key="8">
    <source>
        <dbReference type="EMBL" id="CAF9911374.1"/>
    </source>
</evidence>
<dbReference type="InterPro" id="IPR016024">
    <property type="entry name" value="ARM-type_fold"/>
</dbReference>
<protein>
    <recommendedName>
        <fullName evidence="5">Pre-rRNA-processing protein</fullName>
    </recommendedName>
</protein>
<sequence length="351" mass="38445">MGSSARKKKEKKRDFKRPKLKVGKARPKSDNFTDTSFKAKAIVLARQSLTTNAPSQSTQFSHHLSLLSSRSSSQRRDSLAYLTTAIASRPVHAPLPQPVSVLLPKINPLILDGSNSVRSQLLKFLNTLPSREIDPHIGHTLLYIRAGLTHLAPDVRSSATDLLLWVIETCPNELVSCTGGWVKTLKCLLTVLHWHAATLTTGKGAAAGANAWSSARAPTLGKEGSEGKLPVKTLNVLAAFLRAGLIEEHGTDADATYSHKWPFPLRYVEAHTLPKRSNAFAHLNLFGPSRDEESEMYVEREERQSIFQKRFHACVSSGVEAAKREGGEVGRAAAGVAKVLVEGMEDYELDR</sequence>
<comment type="subcellular location">
    <subcellularLocation>
        <location evidence="2 5">Nucleus</location>
    </subcellularLocation>
</comment>
<accession>A0A8H3ERH8</accession>
<dbReference type="SUPFAM" id="SSF48371">
    <property type="entry name" value="ARM repeat"/>
    <property type="match status" value="1"/>
</dbReference>
<dbReference type="GO" id="GO:0005634">
    <property type="term" value="C:nucleus"/>
    <property type="evidence" value="ECO:0007669"/>
    <property type="project" value="UniProtKB-SubCell"/>
</dbReference>
<proteinExistence type="inferred from homology"/>
<dbReference type="InterPro" id="IPR011989">
    <property type="entry name" value="ARM-like"/>
</dbReference>
<dbReference type="OrthoDB" id="361362at2759"/>
<dbReference type="Proteomes" id="UP000664534">
    <property type="component" value="Unassembled WGS sequence"/>
</dbReference>
<dbReference type="PANTHER" id="PTHR16056:SF2">
    <property type="entry name" value="TESTIS-EXPRESSED PROTEIN 10"/>
    <property type="match status" value="1"/>
</dbReference>
<comment type="similarity">
    <text evidence="3 5">Belongs to the IPI1/TEX10 family.</text>
</comment>
<evidence type="ECO:0000256" key="4">
    <source>
        <dbReference type="ARBA" id="ARBA00023242"/>
    </source>
</evidence>
<gene>
    <name evidence="8" type="primary">IPI1</name>
    <name evidence="8" type="ORF">IMSHALPRED_010011</name>
</gene>
<name>A0A8H3ERH8_9LECA</name>
<dbReference type="GO" id="GO:0120330">
    <property type="term" value="C:rixosome complex"/>
    <property type="evidence" value="ECO:0007669"/>
    <property type="project" value="UniProtKB-UniRule"/>
</dbReference>
<comment type="subunit">
    <text evidence="5">Component of the RIX1 complex.</text>
</comment>
<feature type="region of interest" description="Disordered" evidence="6">
    <location>
        <begin position="1"/>
        <end position="31"/>
    </location>
</feature>
<comment type="caution">
    <text evidence="8">The sequence shown here is derived from an EMBL/GenBank/DDBJ whole genome shotgun (WGS) entry which is preliminary data.</text>
</comment>
<evidence type="ECO:0000313" key="9">
    <source>
        <dbReference type="Proteomes" id="UP000664534"/>
    </source>
</evidence>
<keyword evidence="9" id="KW-1185">Reference proteome</keyword>
<evidence type="ECO:0000259" key="7">
    <source>
        <dbReference type="Pfam" id="PF12333"/>
    </source>
</evidence>
<organism evidence="8 9">
    <name type="scientific">Imshaugia aleurites</name>
    <dbReference type="NCBI Taxonomy" id="172621"/>
    <lineage>
        <taxon>Eukaryota</taxon>
        <taxon>Fungi</taxon>
        <taxon>Dikarya</taxon>
        <taxon>Ascomycota</taxon>
        <taxon>Pezizomycotina</taxon>
        <taxon>Lecanoromycetes</taxon>
        <taxon>OSLEUM clade</taxon>
        <taxon>Lecanoromycetidae</taxon>
        <taxon>Lecanorales</taxon>
        <taxon>Lecanorineae</taxon>
        <taxon>Parmeliaceae</taxon>
        <taxon>Imshaugia</taxon>
    </lineage>
</organism>
<evidence type="ECO:0000256" key="2">
    <source>
        <dbReference type="ARBA" id="ARBA00004123"/>
    </source>
</evidence>
<reference evidence="8" key="1">
    <citation type="submission" date="2021-03" db="EMBL/GenBank/DDBJ databases">
        <authorList>
            <person name="Tagirdzhanova G."/>
        </authorList>
    </citation>
    <scope>NUCLEOTIDE SEQUENCE</scope>
</reference>
<dbReference type="Pfam" id="PF12333">
    <property type="entry name" value="Ipi1_N"/>
    <property type="match status" value="1"/>
</dbReference>
<dbReference type="PANTHER" id="PTHR16056">
    <property type="entry name" value="REGULATOR OF MICROTUBULE DYNAMICS PROTEIN"/>
    <property type="match status" value="1"/>
</dbReference>
<dbReference type="GO" id="GO:0006364">
    <property type="term" value="P:rRNA processing"/>
    <property type="evidence" value="ECO:0007669"/>
    <property type="project" value="UniProtKB-UniRule"/>
</dbReference>
<dbReference type="InterPro" id="IPR024679">
    <property type="entry name" value="Ipi1_N"/>
</dbReference>
<comment type="function">
    <text evidence="1 5">Component of the RIX1 complex required for processing of ITS2 sequences from 35S pre-rRNA.</text>
</comment>
<evidence type="ECO:0000256" key="5">
    <source>
        <dbReference type="RuleBase" id="RU368021"/>
    </source>
</evidence>
<evidence type="ECO:0000256" key="3">
    <source>
        <dbReference type="ARBA" id="ARBA00006427"/>
    </source>
</evidence>